<dbReference type="Pfam" id="PF13396">
    <property type="entry name" value="PLDc_N"/>
    <property type="match status" value="1"/>
</dbReference>
<dbReference type="InterPro" id="IPR027379">
    <property type="entry name" value="CLS_N"/>
</dbReference>
<gene>
    <name evidence="8" type="ORF">DF223_11765</name>
</gene>
<dbReference type="Proteomes" id="UP000244962">
    <property type="component" value="Unassembled WGS sequence"/>
</dbReference>
<feature type="transmembrane region" description="Helical" evidence="6">
    <location>
        <begin position="6"/>
        <end position="31"/>
    </location>
</feature>
<proteinExistence type="predicted"/>
<comment type="caution">
    <text evidence="8">The sequence shown here is derived from an EMBL/GenBank/DDBJ whole genome shotgun (WGS) entry which is preliminary data.</text>
</comment>
<sequence>MNADIVLAWLVAGLAGAAYLAALAYGVVQIARTRDLSRGERNLWIVGFLVFPLIASLVWFFAGPHPWGLRWGTPAFR</sequence>
<evidence type="ECO:0000259" key="7">
    <source>
        <dbReference type="Pfam" id="PF13396"/>
    </source>
</evidence>
<keyword evidence="3 6" id="KW-0812">Transmembrane</keyword>
<evidence type="ECO:0000313" key="9">
    <source>
        <dbReference type="Proteomes" id="UP000244962"/>
    </source>
</evidence>
<keyword evidence="4 6" id="KW-1133">Transmembrane helix</keyword>
<dbReference type="EMBL" id="QEFB01000013">
    <property type="protein sequence ID" value="PWC06276.1"/>
    <property type="molecule type" value="Genomic_DNA"/>
</dbReference>
<evidence type="ECO:0000256" key="3">
    <source>
        <dbReference type="ARBA" id="ARBA00022692"/>
    </source>
</evidence>
<feature type="transmembrane region" description="Helical" evidence="6">
    <location>
        <begin position="43"/>
        <end position="62"/>
    </location>
</feature>
<reference evidence="9" key="1">
    <citation type="submission" date="2018-04" db="EMBL/GenBank/DDBJ databases">
        <authorList>
            <person name="Liu S."/>
            <person name="Wang Z."/>
            <person name="Li J."/>
        </authorList>
    </citation>
    <scope>NUCLEOTIDE SEQUENCE [LARGE SCALE GENOMIC DNA]</scope>
    <source>
        <strain evidence="9">622</strain>
    </source>
</reference>
<keyword evidence="2" id="KW-1003">Cell membrane</keyword>
<accession>A0A2U1TBM1</accession>
<evidence type="ECO:0000313" key="8">
    <source>
        <dbReference type="EMBL" id="PWC06276.1"/>
    </source>
</evidence>
<keyword evidence="9" id="KW-1185">Reference proteome</keyword>
<dbReference type="AlphaFoldDB" id="A0A2U1TBM1"/>
<protein>
    <recommendedName>
        <fullName evidence="7">Cardiolipin synthase N-terminal domain-containing protein</fullName>
    </recommendedName>
</protein>
<feature type="domain" description="Cardiolipin synthase N-terminal" evidence="7">
    <location>
        <begin position="24"/>
        <end position="64"/>
    </location>
</feature>
<evidence type="ECO:0000256" key="6">
    <source>
        <dbReference type="SAM" id="Phobius"/>
    </source>
</evidence>
<evidence type="ECO:0000256" key="1">
    <source>
        <dbReference type="ARBA" id="ARBA00004651"/>
    </source>
</evidence>
<dbReference type="GO" id="GO:0005886">
    <property type="term" value="C:plasma membrane"/>
    <property type="evidence" value="ECO:0007669"/>
    <property type="project" value="UniProtKB-SubCell"/>
</dbReference>
<evidence type="ECO:0000256" key="2">
    <source>
        <dbReference type="ARBA" id="ARBA00022475"/>
    </source>
</evidence>
<organism evidence="8 9">
    <name type="scientific">Mycetocola zhujimingii</name>
    <dbReference type="NCBI Taxonomy" id="2079792"/>
    <lineage>
        <taxon>Bacteria</taxon>
        <taxon>Bacillati</taxon>
        <taxon>Actinomycetota</taxon>
        <taxon>Actinomycetes</taxon>
        <taxon>Micrococcales</taxon>
        <taxon>Microbacteriaceae</taxon>
        <taxon>Mycetocola</taxon>
    </lineage>
</organism>
<keyword evidence="5 6" id="KW-0472">Membrane</keyword>
<evidence type="ECO:0000256" key="4">
    <source>
        <dbReference type="ARBA" id="ARBA00022989"/>
    </source>
</evidence>
<name>A0A2U1TBM1_9MICO</name>
<evidence type="ECO:0000256" key="5">
    <source>
        <dbReference type="ARBA" id="ARBA00023136"/>
    </source>
</evidence>
<comment type="subcellular location">
    <subcellularLocation>
        <location evidence="1">Cell membrane</location>
        <topology evidence="1">Multi-pass membrane protein</topology>
    </subcellularLocation>
</comment>
<dbReference type="RefSeq" id="WP_108963306.1">
    <property type="nucleotide sequence ID" value="NZ_QEFB01000013.1"/>
</dbReference>